<keyword evidence="5" id="KW-1185">Reference proteome</keyword>
<dbReference type="InterPro" id="IPR029058">
    <property type="entry name" value="AB_hydrolase_fold"/>
</dbReference>
<reference evidence="2 5" key="2">
    <citation type="submission" date="2021-02" db="EMBL/GenBank/DDBJ databases">
        <title>Complete Genome Sequence of Cupriavidus oxalaticus Strain Ox1, a Soil Oxalate-Degrading Species.</title>
        <authorList>
            <person name="Palmieri F."/>
            <person name="Udriet P."/>
            <person name="Deuasquier M."/>
            <person name="Beaudoing E."/>
            <person name="Johnson S.L."/>
            <person name="Davenport K.W."/>
            <person name="Chain P.S."/>
            <person name="Bindschedler S."/>
            <person name="Junier P."/>
        </authorList>
    </citation>
    <scope>NUCLEOTIDE SEQUENCE [LARGE SCALE GENOMIC DNA]</scope>
    <source>
        <strain evidence="2 5">Ox1</strain>
    </source>
</reference>
<dbReference type="GO" id="GO:0016020">
    <property type="term" value="C:membrane"/>
    <property type="evidence" value="ECO:0007669"/>
    <property type="project" value="TreeGrafter"/>
</dbReference>
<proteinExistence type="predicted"/>
<evidence type="ECO:0000313" key="4">
    <source>
        <dbReference type="Proteomes" id="UP000256862"/>
    </source>
</evidence>
<reference evidence="3 4" key="1">
    <citation type="submission" date="2018-01" db="EMBL/GenBank/DDBJ databases">
        <authorList>
            <person name="Clerissi C."/>
        </authorList>
    </citation>
    <scope>NUCLEOTIDE SEQUENCE [LARGE SCALE GENOMIC DNA]</scope>
    <source>
        <strain evidence="3">Cupriavidus oxalaticus LMG 2235</strain>
        <plasmid evidence="4">co2235_mp</plasmid>
    </source>
</reference>
<dbReference type="Proteomes" id="UP000256862">
    <property type="component" value="Plasmid CO2235_mp"/>
</dbReference>
<dbReference type="InterPro" id="IPR050266">
    <property type="entry name" value="AB_hydrolase_sf"/>
</dbReference>
<dbReference type="PRINTS" id="PR00111">
    <property type="entry name" value="ABHYDROLASE"/>
</dbReference>
<dbReference type="GO" id="GO:0016787">
    <property type="term" value="F:hydrolase activity"/>
    <property type="evidence" value="ECO:0007669"/>
    <property type="project" value="UniProtKB-KW"/>
</dbReference>
<dbReference type="Pfam" id="PF12697">
    <property type="entry name" value="Abhydrolase_6"/>
    <property type="match status" value="1"/>
</dbReference>
<dbReference type="EMBL" id="CP069811">
    <property type="protein sequence ID" value="QRQ91279.1"/>
    <property type="molecule type" value="Genomic_DNA"/>
</dbReference>
<protein>
    <submittedName>
        <fullName evidence="2">Alpha/beta fold hydrolase</fullName>
    </submittedName>
    <submittedName>
        <fullName evidence="3">Carboxylesterase</fullName>
    </submittedName>
</protein>
<dbReference type="InterPro" id="IPR000073">
    <property type="entry name" value="AB_hydrolase_1"/>
</dbReference>
<dbReference type="RefSeq" id="WP_063237548.1">
    <property type="nucleotide sequence ID" value="NZ_CP069809.1"/>
</dbReference>
<keyword evidence="2" id="KW-0378">Hydrolase</keyword>
<accession>A0A976BI09</accession>
<dbReference type="SUPFAM" id="SSF53474">
    <property type="entry name" value="alpha/beta-Hydrolases"/>
    <property type="match status" value="1"/>
</dbReference>
<dbReference type="OrthoDB" id="9799989at2"/>
<dbReference type="Gene3D" id="3.40.50.1820">
    <property type="entry name" value="alpha/beta hydrolase"/>
    <property type="match status" value="1"/>
</dbReference>
<dbReference type="EMBL" id="OGUS01000138">
    <property type="protein sequence ID" value="SPC20636.1"/>
    <property type="molecule type" value="Genomic_DNA"/>
</dbReference>
<dbReference type="PANTHER" id="PTHR43798">
    <property type="entry name" value="MONOACYLGLYCEROL LIPASE"/>
    <property type="match status" value="1"/>
</dbReference>
<dbReference type="AlphaFoldDB" id="A0A976BI09"/>
<dbReference type="PANTHER" id="PTHR43798:SF33">
    <property type="entry name" value="HYDROLASE, PUTATIVE (AFU_ORTHOLOGUE AFUA_2G14860)-RELATED"/>
    <property type="match status" value="1"/>
</dbReference>
<evidence type="ECO:0000313" key="5">
    <source>
        <dbReference type="Proteomes" id="UP000623307"/>
    </source>
</evidence>
<dbReference type="Proteomes" id="UP000623307">
    <property type="component" value="Chromosome 1"/>
</dbReference>
<organism evidence="3 4">
    <name type="scientific">Cupriavidus oxalaticus</name>
    <dbReference type="NCBI Taxonomy" id="96344"/>
    <lineage>
        <taxon>Bacteria</taxon>
        <taxon>Pseudomonadati</taxon>
        <taxon>Pseudomonadota</taxon>
        <taxon>Betaproteobacteria</taxon>
        <taxon>Burkholderiales</taxon>
        <taxon>Burkholderiaceae</taxon>
        <taxon>Cupriavidus</taxon>
    </lineage>
</organism>
<evidence type="ECO:0000313" key="2">
    <source>
        <dbReference type="EMBL" id="QRQ91279.1"/>
    </source>
</evidence>
<feature type="domain" description="AB hydrolase-1" evidence="1">
    <location>
        <begin position="23"/>
        <end position="250"/>
    </location>
</feature>
<sequence>MVQKKLLAIGDVRAWVSGQGPAVVLCHGFTTTSEFWRSQAEELSATHTVVCVNLPGHGISPAPRERAYTMAAFVNDLHAVFTTLGLKEAVLVGLSMGGTISQLFALEHGSLLRGLVLVGATPHGLGEDVDAARVLEAIEIYGVAKASQNVIERSFAPLASRELIDFGKAEVAQTPEHVARQAIVSLNVSDTRDQLSDIAVPTLVVCGTEDTITPPRESVQLAAGIPGARLRMVEGAGHFPMLEAPQAFNAILGAFLAERTC</sequence>
<evidence type="ECO:0000259" key="1">
    <source>
        <dbReference type="Pfam" id="PF12697"/>
    </source>
</evidence>
<evidence type="ECO:0000313" key="3">
    <source>
        <dbReference type="EMBL" id="SPC20636.1"/>
    </source>
</evidence>
<name>A0A976BI09_9BURK</name>
<geneLocation type="plasmid" evidence="4">
    <name>co2235_mp</name>
</geneLocation>
<gene>
    <name evidence="3" type="ORF">CO2235_MP30011</name>
    <name evidence="2" type="ORF">JTE92_11785</name>
</gene>